<gene>
    <name evidence="3" type="ORF">F0357_04825</name>
</gene>
<keyword evidence="4" id="KW-1185">Reference proteome</keyword>
<evidence type="ECO:0000313" key="3">
    <source>
        <dbReference type="EMBL" id="MQT12003.1"/>
    </source>
</evidence>
<evidence type="ECO:0000313" key="4">
    <source>
        <dbReference type="Proteomes" id="UP000332515"/>
    </source>
</evidence>
<dbReference type="CDD" id="cd07891">
    <property type="entry name" value="CYTH-like_CthTTM-like_1"/>
    <property type="match status" value="1"/>
</dbReference>
<dbReference type="Gene3D" id="2.40.320.10">
    <property type="entry name" value="Hypothetical Protein Pfu-838710-001"/>
    <property type="match status" value="1"/>
</dbReference>
<dbReference type="PANTHER" id="PTHR40114">
    <property type="entry name" value="SLR0698 PROTEIN"/>
    <property type="match status" value="1"/>
</dbReference>
<name>A0A6A7XZL6_9HYPH</name>
<dbReference type="SMART" id="SM01118">
    <property type="entry name" value="CYTH"/>
    <property type="match status" value="1"/>
</dbReference>
<accession>A0A6A7XZL6</accession>
<feature type="active site" description="Proton acceptor" evidence="1">
    <location>
        <position position="32"/>
    </location>
</feature>
<organism evidence="3 4">
    <name type="scientific">Segnochrobactrum spirostomi</name>
    <dbReference type="NCBI Taxonomy" id="2608987"/>
    <lineage>
        <taxon>Bacteria</taxon>
        <taxon>Pseudomonadati</taxon>
        <taxon>Pseudomonadota</taxon>
        <taxon>Alphaproteobacteria</taxon>
        <taxon>Hyphomicrobiales</taxon>
        <taxon>Segnochrobactraceae</taxon>
        <taxon>Segnochrobactrum</taxon>
    </lineage>
</organism>
<evidence type="ECO:0000259" key="2">
    <source>
        <dbReference type="PROSITE" id="PS51707"/>
    </source>
</evidence>
<dbReference type="InterPro" id="IPR023577">
    <property type="entry name" value="CYTH_domain"/>
</dbReference>
<feature type="domain" description="CYTH" evidence="2">
    <location>
        <begin position="4"/>
        <end position="152"/>
    </location>
</feature>
<sequence length="168" mass="18537">MRMAVEIERKFLVVGDGWQAESAGSTPIRQGYLARSASAIVRLRIAGDEAFVTIKGKTDGLTRPEFEYAIPVADAEDLLKLCEDGVIEKVRHDVPVDAAPWTVDVFSGDNAGLVFAEVECPSEEAAEAVLLPSWLGREVSHDRRFDNASLSRRPFVQWSDEEKAEFGL</sequence>
<dbReference type="PROSITE" id="PS51707">
    <property type="entry name" value="CYTH"/>
    <property type="match status" value="1"/>
</dbReference>
<dbReference type="Proteomes" id="UP000332515">
    <property type="component" value="Unassembled WGS sequence"/>
</dbReference>
<dbReference type="EMBL" id="VWNA01000001">
    <property type="protein sequence ID" value="MQT12003.1"/>
    <property type="molecule type" value="Genomic_DNA"/>
</dbReference>
<reference evidence="3 4" key="1">
    <citation type="submission" date="2019-09" db="EMBL/GenBank/DDBJ databases">
        <title>Segnochrobactrum spirostomi gen. nov., sp. nov., isolated from the ciliate Spirostomum cf. yagiui and description of a novel family, Segnochrobactraceae fam. nov. within the order Rhizobiales of the class Alphaproteobacteria.</title>
        <authorList>
            <person name="Akter S."/>
            <person name="Shazib S.U.A."/>
            <person name="Shin M.K."/>
        </authorList>
    </citation>
    <scope>NUCLEOTIDE SEQUENCE [LARGE SCALE GENOMIC DNA]</scope>
    <source>
        <strain evidence="3 4">Sp-1</strain>
    </source>
</reference>
<dbReference type="PIRSF" id="PIRSF016487">
    <property type="entry name" value="CYTH_UCP016487"/>
    <property type="match status" value="1"/>
</dbReference>
<dbReference type="InterPro" id="IPR033469">
    <property type="entry name" value="CYTH-like_dom_sf"/>
</dbReference>
<proteinExistence type="predicted"/>
<comment type="caution">
    <text evidence="3">The sequence shown here is derived from an EMBL/GenBank/DDBJ whole genome shotgun (WGS) entry which is preliminary data.</text>
</comment>
<dbReference type="InterPro" id="IPR012042">
    <property type="entry name" value="NeuTTM/CthTTM-like"/>
</dbReference>
<evidence type="ECO:0000256" key="1">
    <source>
        <dbReference type="PIRSR" id="PIRSR016487-1"/>
    </source>
</evidence>
<dbReference type="SUPFAM" id="SSF55154">
    <property type="entry name" value="CYTH-like phosphatases"/>
    <property type="match status" value="1"/>
</dbReference>
<dbReference type="AlphaFoldDB" id="A0A6A7XZL6"/>
<protein>
    <submittedName>
        <fullName evidence="3">CYTH domain-containing protein</fullName>
    </submittedName>
</protein>
<dbReference type="PANTHER" id="PTHR40114:SF1">
    <property type="entry name" value="SLR0698 PROTEIN"/>
    <property type="match status" value="1"/>
</dbReference>
<dbReference type="Pfam" id="PF01928">
    <property type="entry name" value="CYTH"/>
    <property type="match status" value="1"/>
</dbReference>